<keyword evidence="3 8" id="KW-0436">Ligase</keyword>
<evidence type="ECO:0000256" key="2">
    <source>
        <dbReference type="ARBA" id="ARBA00010190"/>
    </source>
</evidence>
<dbReference type="FunFam" id="3.30.470.20:FF:000006">
    <property type="entry name" value="Phosphoribosylaminoimidazole-succinocarboxamide synthase"/>
    <property type="match status" value="1"/>
</dbReference>
<comment type="catalytic activity">
    <reaction evidence="7 8">
        <text>5-amino-1-(5-phospho-D-ribosyl)imidazole-4-carboxylate + L-aspartate + ATP = (2S)-2-[5-amino-1-(5-phospho-beta-D-ribosyl)imidazole-4-carboxamido]succinate + ADP + phosphate + 2 H(+)</text>
        <dbReference type="Rhea" id="RHEA:22628"/>
        <dbReference type="ChEBI" id="CHEBI:15378"/>
        <dbReference type="ChEBI" id="CHEBI:29991"/>
        <dbReference type="ChEBI" id="CHEBI:30616"/>
        <dbReference type="ChEBI" id="CHEBI:43474"/>
        <dbReference type="ChEBI" id="CHEBI:58443"/>
        <dbReference type="ChEBI" id="CHEBI:77657"/>
        <dbReference type="ChEBI" id="CHEBI:456216"/>
        <dbReference type="EC" id="6.3.2.6"/>
    </reaction>
</comment>
<dbReference type="Proteomes" id="UP000250166">
    <property type="component" value="Unassembled WGS sequence"/>
</dbReference>
<evidence type="ECO:0000256" key="4">
    <source>
        <dbReference type="ARBA" id="ARBA00022741"/>
    </source>
</evidence>
<comment type="pathway">
    <text evidence="1 8">Purine metabolism; IMP biosynthesis via de novo pathway; 5-amino-1-(5-phospho-D-ribosyl)imidazole-4-carboxamide from 5-amino-1-(5-phospho-D-ribosyl)imidazole-4-carboxylate: step 1/2.</text>
</comment>
<dbReference type="InterPro" id="IPR033934">
    <property type="entry name" value="SAICAR_synt_PurC"/>
</dbReference>
<dbReference type="InterPro" id="IPR028923">
    <property type="entry name" value="SAICAR_synt/ADE2_N"/>
</dbReference>
<dbReference type="InterPro" id="IPR001636">
    <property type="entry name" value="SAICAR_synth"/>
</dbReference>
<dbReference type="CDD" id="cd01415">
    <property type="entry name" value="SAICAR_synt_PurC"/>
    <property type="match status" value="1"/>
</dbReference>
<dbReference type="PROSITE" id="PS01058">
    <property type="entry name" value="SAICAR_SYNTHETASE_2"/>
    <property type="match status" value="1"/>
</dbReference>
<evidence type="ECO:0000256" key="5">
    <source>
        <dbReference type="ARBA" id="ARBA00022755"/>
    </source>
</evidence>
<dbReference type="InterPro" id="IPR018236">
    <property type="entry name" value="SAICAR_synthetase_CS"/>
</dbReference>
<evidence type="ECO:0000313" key="10">
    <source>
        <dbReference type="EMBL" id="SQB99014.1"/>
    </source>
</evidence>
<reference evidence="10 11" key="1">
    <citation type="submission" date="2018-06" db="EMBL/GenBank/DDBJ databases">
        <authorList>
            <consortium name="Pathogen Informatics"/>
            <person name="Doyle S."/>
        </authorList>
    </citation>
    <scope>NUCLEOTIDE SEQUENCE [LARGE SCALE GENOMIC DNA]</scope>
    <source>
        <strain evidence="10 11">NCTC13102</strain>
    </source>
</reference>
<dbReference type="EC" id="6.3.2.6" evidence="8"/>
<dbReference type="PANTHER" id="PTHR43599:SF3">
    <property type="entry name" value="SI:DKEY-6E2.2"/>
    <property type="match status" value="1"/>
</dbReference>
<keyword evidence="6 8" id="KW-0067">ATP-binding</keyword>
<gene>
    <name evidence="8 10" type="primary">purC</name>
    <name evidence="10" type="ORF">NCTC13102_01487</name>
</gene>
<evidence type="ECO:0000259" key="9">
    <source>
        <dbReference type="Pfam" id="PF01259"/>
    </source>
</evidence>
<evidence type="ECO:0000256" key="8">
    <source>
        <dbReference type="HAMAP-Rule" id="MF_00137"/>
    </source>
</evidence>
<feature type="domain" description="SAICAR synthetase/ADE2 N-terminal" evidence="9">
    <location>
        <begin position="17"/>
        <end position="243"/>
    </location>
</feature>
<dbReference type="GO" id="GO:0006189">
    <property type="term" value="P:'de novo' IMP biosynthetic process"/>
    <property type="evidence" value="ECO:0007669"/>
    <property type="project" value="UniProtKB-UniRule"/>
</dbReference>
<dbReference type="Pfam" id="PF01259">
    <property type="entry name" value="SAICAR_synt"/>
    <property type="match status" value="1"/>
</dbReference>
<dbReference type="HAMAP" id="MF_00137">
    <property type="entry name" value="SAICAR_synth"/>
    <property type="match status" value="1"/>
</dbReference>
<dbReference type="GO" id="GO:0009236">
    <property type="term" value="P:cobalamin biosynthetic process"/>
    <property type="evidence" value="ECO:0007669"/>
    <property type="project" value="InterPro"/>
</dbReference>
<dbReference type="EMBL" id="UAWL01000006">
    <property type="protein sequence ID" value="SQB99014.1"/>
    <property type="molecule type" value="Genomic_DNA"/>
</dbReference>
<evidence type="ECO:0000313" key="11">
    <source>
        <dbReference type="Proteomes" id="UP000250166"/>
    </source>
</evidence>
<keyword evidence="4 8" id="KW-0547">Nucleotide-binding</keyword>
<dbReference type="SUPFAM" id="SSF56104">
    <property type="entry name" value="SAICAR synthase-like"/>
    <property type="match status" value="1"/>
</dbReference>
<evidence type="ECO:0000256" key="7">
    <source>
        <dbReference type="ARBA" id="ARBA00048475"/>
    </source>
</evidence>
<dbReference type="PROSITE" id="PS01057">
    <property type="entry name" value="SAICAR_SYNTHETASE_1"/>
    <property type="match status" value="1"/>
</dbReference>
<dbReference type="GO" id="GO:0004639">
    <property type="term" value="F:phosphoribosylaminoimidazolesuccinocarboxamide synthase activity"/>
    <property type="evidence" value="ECO:0007669"/>
    <property type="project" value="UniProtKB-UniRule"/>
</dbReference>
<dbReference type="InterPro" id="IPR050089">
    <property type="entry name" value="SAICAR_synthetase"/>
</dbReference>
<dbReference type="Gene3D" id="3.30.200.20">
    <property type="entry name" value="Phosphorylase Kinase, domain 1"/>
    <property type="match status" value="1"/>
</dbReference>
<sequence>MNSPTHTTNAIEKGAMLYEGKGKKLFATNKENQLIAEFKDDLTAFNALKKSQESGKGALNCAISSAIFDLLQKAGIKTHFIKQLDSTHILCKKVKIIPIEVVVRNVATGSLSKRLGIKDGLILPFTLVEFYYKNDDLGDPIINDEHCQILGIIDDIKELDILRQEAKRINEILREFFDKKGLKLIDFKLEFGKDEHGNIILADEISPDSCRFWDKQTNEKLDKDRFRQDLGDIKEAYQEVLKRIENR</sequence>
<dbReference type="UniPathway" id="UPA00074">
    <property type="reaction ID" value="UER00131"/>
</dbReference>
<accession>A0A2X3BGW5</accession>
<protein>
    <recommendedName>
        <fullName evidence="8">Phosphoribosylaminoimidazole-succinocarboxamide synthase</fullName>
        <ecNumber evidence="8">6.3.2.6</ecNumber>
    </recommendedName>
    <alternativeName>
        <fullName evidence="8">SAICAR synthetase</fullName>
    </alternativeName>
</protein>
<dbReference type="AlphaFoldDB" id="A0A2X3BGW5"/>
<name>A0A2X3BGW5_9HELI</name>
<dbReference type="Gene3D" id="3.30.470.20">
    <property type="entry name" value="ATP-grasp fold, B domain"/>
    <property type="match status" value="1"/>
</dbReference>
<evidence type="ECO:0000256" key="1">
    <source>
        <dbReference type="ARBA" id="ARBA00004672"/>
    </source>
</evidence>
<dbReference type="GO" id="GO:0005524">
    <property type="term" value="F:ATP binding"/>
    <property type="evidence" value="ECO:0007669"/>
    <property type="project" value="UniProtKB-KW"/>
</dbReference>
<organism evidence="10 11">
    <name type="scientific">Helicobacter fennelliae</name>
    <dbReference type="NCBI Taxonomy" id="215"/>
    <lineage>
        <taxon>Bacteria</taxon>
        <taxon>Pseudomonadati</taxon>
        <taxon>Campylobacterota</taxon>
        <taxon>Epsilonproteobacteria</taxon>
        <taxon>Campylobacterales</taxon>
        <taxon>Helicobacteraceae</taxon>
        <taxon>Helicobacter</taxon>
    </lineage>
</organism>
<keyword evidence="5 8" id="KW-0658">Purine biosynthesis</keyword>
<dbReference type="PANTHER" id="PTHR43599">
    <property type="entry name" value="MULTIFUNCTIONAL PROTEIN ADE2"/>
    <property type="match status" value="1"/>
</dbReference>
<evidence type="ECO:0000256" key="3">
    <source>
        <dbReference type="ARBA" id="ARBA00022598"/>
    </source>
</evidence>
<dbReference type="NCBIfam" id="TIGR00081">
    <property type="entry name" value="purC"/>
    <property type="match status" value="1"/>
</dbReference>
<proteinExistence type="inferred from homology"/>
<evidence type="ECO:0000256" key="6">
    <source>
        <dbReference type="ARBA" id="ARBA00022840"/>
    </source>
</evidence>
<comment type="similarity">
    <text evidence="2 8">Belongs to the SAICAR synthetase family.</text>
</comment>